<sequence length="602" mass="68260">MRSVEKLLAVVTIWLHHQHLCCFYRTALAHKHPEQQQTCLHEFRSTENPSGNFTSPNYPDFYPAGTRCYYIFHGRKWEGIRIQFHFFDLESPYTVGCLSDFVSITTEDVSGLRTVAGRYCGQQTPPPLLAMQPKVEILFAANYVHHYRGFSASFSFVDEESLTLAPSNADSNSGCGGTISGSGGVLLSPGYPLAVQSWLDCSWLLRVPFQQHVYVRLEYLQLHGSLASCPLAELSIHDGYGPLNDQAPKLRRFCGDLRYYKSVSDRSLLSRRNRLLVRLTTGNLTSVKSLGSRSPVVPFGFRLIWTAVDFQTEQNCLDQGKIVCRDSQYCFNFRRFSSISCDSTLLFCLDSSLGCDGVMNCEDGDASDELSCQVPFLFASVLAIFCTLFVCTFMFWLRSRVKICDKVTQELTHLSAIERRDAEPCTGHEDRVFHIDNGRAYPTVGKRLSYSGCEKREISHRETRRIASLPLFDCKQMNANTSNGVHVLRRQTSGIDIGMSELYPVTSFERTMSDKLVWDRNAQRTASQQNDCANEEYFHQKKITMKSVCKERRNGTVGMQSEKSYNPMFQDMVAREVSIIRNAHVVTVTSFGPNETIDTELW</sequence>
<dbReference type="SUPFAM" id="SSF49854">
    <property type="entry name" value="Spermadhesin, CUB domain"/>
    <property type="match status" value="2"/>
</dbReference>
<dbReference type="Gene3D" id="2.60.120.290">
    <property type="entry name" value="Spermadhesin, CUB domain"/>
    <property type="match status" value="2"/>
</dbReference>
<keyword evidence="1" id="KW-1015">Disulfide bond</keyword>
<dbReference type="SMART" id="SM00042">
    <property type="entry name" value="CUB"/>
    <property type="match status" value="2"/>
</dbReference>
<feature type="transmembrane region" description="Helical" evidence="3">
    <location>
        <begin position="376"/>
        <end position="397"/>
    </location>
</feature>
<keyword evidence="3" id="KW-0472">Membrane</keyword>
<accession>A0AAD5PWJ8</accession>
<evidence type="ECO:0000259" key="4">
    <source>
        <dbReference type="PROSITE" id="PS01180"/>
    </source>
</evidence>
<evidence type="ECO:0000313" key="6">
    <source>
        <dbReference type="Proteomes" id="UP000820818"/>
    </source>
</evidence>
<keyword evidence="3" id="KW-1133">Transmembrane helix</keyword>
<comment type="caution">
    <text evidence="5">The sequence shown here is derived from an EMBL/GenBank/DDBJ whole genome shotgun (WGS) entry which is preliminary data.</text>
</comment>
<comment type="caution">
    <text evidence="2">Lacks conserved residue(s) required for the propagation of feature annotation.</text>
</comment>
<evidence type="ECO:0000256" key="3">
    <source>
        <dbReference type="SAM" id="Phobius"/>
    </source>
</evidence>
<keyword evidence="6" id="KW-1185">Reference proteome</keyword>
<reference evidence="5 6" key="1">
    <citation type="submission" date="2022-05" db="EMBL/GenBank/DDBJ databases">
        <title>A multi-omics perspective on studying reproductive biology in Daphnia sinensis.</title>
        <authorList>
            <person name="Jia J."/>
        </authorList>
    </citation>
    <scope>NUCLEOTIDE SEQUENCE [LARGE SCALE GENOMIC DNA]</scope>
    <source>
        <strain evidence="5 6">WSL</strain>
    </source>
</reference>
<dbReference type="AlphaFoldDB" id="A0AAD5PWJ8"/>
<dbReference type="InterPro" id="IPR053207">
    <property type="entry name" value="Non-NMDA_GluR_Accessory"/>
</dbReference>
<dbReference type="PANTHER" id="PTHR47537:SF5">
    <property type="entry name" value="CUB DOMAIN-CONTAINING PROTEIN"/>
    <property type="match status" value="1"/>
</dbReference>
<dbReference type="GO" id="GO:0005886">
    <property type="term" value="C:plasma membrane"/>
    <property type="evidence" value="ECO:0007669"/>
    <property type="project" value="TreeGrafter"/>
</dbReference>
<feature type="domain" description="CUB" evidence="4">
    <location>
        <begin position="175"/>
        <end position="308"/>
    </location>
</feature>
<keyword evidence="3" id="KW-0812">Transmembrane</keyword>
<evidence type="ECO:0000313" key="5">
    <source>
        <dbReference type="EMBL" id="KAI9557940.1"/>
    </source>
</evidence>
<name>A0AAD5PWJ8_9CRUS</name>
<dbReference type="CDD" id="cd00041">
    <property type="entry name" value="CUB"/>
    <property type="match status" value="2"/>
</dbReference>
<protein>
    <recommendedName>
        <fullName evidence="4">CUB domain-containing protein</fullName>
    </recommendedName>
</protein>
<dbReference type="InterPro" id="IPR035914">
    <property type="entry name" value="Sperma_CUB_dom_sf"/>
</dbReference>
<gene>
    <name evidence="5" type="ORF">GHT06_014692</name>
</gene>
<dbReference type="PROSITE" id="PS01180">
    <property type="entry name" value="CUB"/>
    <property type="match status" value="2"/>
</dbReference>
<organism evidence="5 6">
    <name type="scientific">Daphnia sinensis</name>
    <dbReference type="NCBI Taxonomy" id="1820382"/>
    <lineage>
        <taxon>Eukaryota</taxon>
        <taxon>Metazoa</taxon>
        <taxon>Ecdysozoa</taxon>
        <taxon>Arthropoda</taxon>
        <taxon>Crustacea</taxon>
        <taxon>Branchiopoda</taxon>
        <taxon>Diplostraca</taxon>
        <taxon>Cladocera</taxon>
        <taxon>Anomopoda</taxon>
        <taxon>Daphniidae</taxon>
        <taxon>Daphnia</taxon>
        <taxon>Daphnia similis group</taxon>
    </lineage>
</organism>
<dbReference type="InterPro" id="IPR000859">
    <property type="entry name" value="CUB_dom"/>
</dbReference>
<evidence type="ECO:0000256" key="1">
    <source>
        <dbReference type="ARBA" id="ARBA00023157"/>
    </source>
</evidence>
<feature type="domain" description="CUB" evidence="4">
    <location>
        <begin position="39"/>
        <end position="157"/>
    </location>
</feature>
<proteinExistence type="predicted"/>
<dbReference type="Proteomes" id="UP000820818">
    <property type="component" value="Linkage Group LG5"/>
</dbReference>
<evidence type="ECO:0000256" key="2">
    <source>
        <dbReference type="PROSITE-ProRule" id="PRU00059"/>
    </source>
</evidence>
<dbReference type="Pfam" id="PF00431">
    <property type="entry name" value="CUB"/>
    <property type="match status" value="2"/>
</dbReference>
<dbReference type="EMBL" id="WJBH02000005">
    <property type="protein sequence ID" value="KAI9557940.1"/>
    <property type="molecule type" value="Genomic_DNA"/>
</dbReference>
<dbReference type="PANTHER" id="PTHR47537">
    <property type="entry name" value="CUBILIN"/>
    <property type="match status" value="1"/>
</dbReference>